<feature type="compositionally biased region" description="Gly residues" evidence="1">
    <location>
        <begin position="657"/>
        <end position="668"/>
    </location>
</feature>
<keyword evidence="5" id="KW-1185">Reference proteome</keyword>
<accession>A0A4U6XDM3</accession>
<sequence>MRISSSTHVVAFVSWAALARLAGGITVDTGSNTAALMAAAAVQGTGVSYDEASVNAAANNDQMYATFTDGPPGLSSGAILTTGRAASAQIGAVPANTDWGYGFVDIGLCPGGASKEWSGLDIVQITAENPEGIRVNCIFATNEPSAGNPDGMVVYDGRTGAGVPLGAVTAQSAALTLTGLELGLSYMRATPVFTVDLPGDYDVYLDKHRIIDHHGYNIFHRDGNYDIYFDKHRIFNLHGIERVISDLFNKHIVKHIDNHIVIINCIESIVPNLFNNHGVKHSISIYRFVNFYFFAHHVFNLIDHDLCSTQLVFQQPHNYTVTILDPLCDKHRDHKHGGHSTLPSGTNLPSFNNFVLRGCLTSPSGYQPFDLIGLDPAMTQQRCVSLAQGQGRRYAGVYNDTCYGSDSLVATDFVPLGSCNTLCPGDNTLICGGVIELRRRDGSGGHAAKRAAPANVLLTLFEAIIGQPGSTTTSNVPETPSGGPPISGTSDAGTPLLPTTGPDGGNPVGPVPTPVTSPFASVLTMDGAVATVEGSVTLPGVVPTPDVTVTSLVTTVVYTTVDPSNPTALVTTELCTTLYFHDCGCPTQVFPTVSLATVVASCNRCGPGGSDVVTLTVPEPPKAGQYAPEKTSPPAPGGEHDRNGAGGHSDSDSDSGSGSGFGSGGSGSGPESTPGPLGAGGSAAGPDAEDARDPARPAPTQSNALSLALSPESAPEYLGVGGNPAGLDAETARGTPAGPVPTYSDAPSPGTSTQEYGSIPEAPAAAGSGPPESKPTQSRPGTVVVAGSRGWRDDVAVTYPAAVVVALALHFLF</sequence>
<dbReference type="InterPro" id="IPR002889">
    <property type="entry name" value="WSC_carb-bd"/>
</dbReference>
<feature type="domain" description="WSC" evidence="3">
    <location>
        <begin position="367"/>
        <end position="433"/>
    </location>
</feature>
<evidence type="ECO:0000259" key="3">
    <source>
        <dbReference type="Pfam" id="PF01822"/>
    </source>
</evidence>
<name>A0A4U6XDM3_9PEZI</name>
<keyword evidence="2" id="KW-0732">Signal</keyword>
<evidence type="ECO:0000256" key="2">
    <source>
        <dbReference type="SAM" id="SignalP"/>
    </source>
</evidence>
<feature type="chain" id="PRO_5020489814" description="WSC domain-containing protein" evidence="2">
    <location>
        <begin position="25"/>
        <end position="813"/>
    </location>
</feature>
<reference evidence="4 5" key="1">
    <citation type="journal article" date="2019" name="PLoS ONE">
        <title>Comparative genome analysis indicates high evolutionary potential of pathogenicity genes in Colletotrichum tanaceti.</title>
        <authorList>
            <person name="Lelwala R.V."/>
            <person name="Korhonen P.K."/>
            <person name="Young N.D."/>
            <person name="Scott J.B."/>
            <person name="Ades P.A."/>
            <person name="Gasser R.B."/>
            <person name="Taylor P.W.J."/>
        </authorList>
    </citation>
    <scope>NUCLEOTIDE SEQUENCE [LARGE SCALE GENOMIC DNA]</scope>
    <source>
        <strain evidence="4">BRIP57314</strain>
    </source>
</reference>
<dbReference type="Pfam" id="PF01822">
    <property type="entry name" value="WSC"/>
    <property type="match status" value="1"/>
</dbReference>
<gene>
    <name evidence="4" type="ORF">CTA1_2361</name>
</gene>
<feature type="compositionally biased region" description="Low complexity" evidence="1">
    <location>
        <begin position="760"/>
        <end position="771"/>
    </location>
</feature>
<organism evidence="4 5">
    <name type="scientific">Colletotrichum tanaceti</name>
    <dbReference type="NCBI Taxonomy" id="1306861"/>
    <lineage>
        <taxon>Eukaryota</taxon>
        <taxon>Fungi</taxon>
        <taxon>Dikarya</taxon>
        <taxon>Ascomycota</taxon>
        <taxon>Pezizomycotina</taxon>
        <taxon>Sordariomycetes</taxon>
        <taxon>Hypocreomycetidae</taxon>
        <taxon>Glomerellales</taxon>
        <taxon>Glomerellaceae</taxon>
        <taxon>Colletotrichum</taxon>
        <taxon>Colletotrichum destructivum species complex</taxon>
    </lineage>
</organism>
<feature type="region of interest" description="Disordered" evidence="1">
    <location>
        <begin position="616"/>
        <end position="702"/>
    </location>
</feature>
<dbReference type="AlphaFoldDB" id="A0A4U6XDM3"/>
<dbReference type="EMBL" id="PJEX01000192">
    <property type="protein sequence ID" value="TKW53309.1"/>
    <property type="molecule type" value="Genomic_DNA"/>
</dbReference>
<evidence type="ECO:0000313" key="4">
    <source>
        <dbReference type="EMBL" id="TKW53309.1"/>
    </source>
</evidence>
<protein>
    <recommendedName>
        <fullName evidence="3">WSC domain-containing protein</fullName>
    </recommendedName>
</protein>
<dbReference type="Proteomes" id="UP000310108">
    <property type="component" value="Unassembled WGS sequence"/>
</dbReference>
<feature type="signal peptide" evidence="2">
    <location>
        <begin position="1"/>
        <end position="24"/>
    </location>
</feature>
<evidence type="ECO:0000313" key="5">
    <source>
        <dbReference type="Proteomes" id="UP000310108"/>
    </source>
</evidence>
<feature type="compositionally biased region" description="Polar residues" evidence="1">
    <location>
        <begin position="469"/>
        <end position="478"/>
    </location>
</feature>
<feature type="region of interest" description="Disordered" evidence="1">
    <location>
        <begin position="715"/>
        <end position="784"/>
    </location>
</feature>
<comment type="caution">
    <text evidence="4">The sequence shown here is derived from an EMBL/GenBank/DDBJ whole genome shotgun (WGS) entry which is preliminary data.</text>
</comment>
<feature type="region of interest" description="Disordered" evidence="1">
    <location>
        <begin position="469"/>
        <end position="507"/>
    </location>
</feature>
<evidence type="ECO:0000256" key="1">
    <source>
        <dbReference type="SAM" id="MobiDB-lite"/>
    </source>
</evidence>
<dbReference type="STRING" id="1306861.A0A4U6XDM3"/>
<proteinExistence type="predicted"/>